<accession>A0A4Y2HK01</accession>
<evidence type="ECO:0000313" key="3">
    <source>
        <dbReference type="Proteomes" id="UP000499080"/>
    </source>
</evidence>
<protein>
    <submittedName>
        <fullName evidence="2">Uncharacterized protein</fullName>
    </submittedName>
</protein>
<sequence length="116" mass="12919">MAGFGSPCGKARDLRSSWSGQAPFDPVPLDGERKIQFSGRRVRHFLQLDRTQLHSALHCAPHPLGSTFSSFRLRLKKCPYHELSGLELSKESEVLDLPIILSLRGKCAANAFEETL</sequence>
<evidence type="ECO:0000256" key="1">
    <source>
        <dbReference type="SAM" id="MobiDB-lite"/>
    </source>
</evidence>
<name>A0A4Y2HK01_ARAVE</name>
<reference evidence="2 3" key="1">
    <citation type="journal article" date="2019" name="Sci. Rep.">
        <title>Orb-weaving spider Araneus ventricosus genome elucidates the spidroin gene catalogue.</title>
        <authorList>
            <person name="Kono N."/>
            <person name="Nakamura H."/>
            <person name="Ohtoshi R."/>
            <person name="Moran D.A.P."/>
            <person name="Shinohara A."/>
            <person name="Yoshida Y."/>
            <person name="Fujiwara M."/>
            <person name="Mori M."/>
            <person name="Tomita M."/>
            <person name="Arakawa K."/>
        </authorList>
    </citation>
    <scope>NUCLEOTIDE SEQUENCE [LARGE SCALE GENOMIC DNA]</scope>
</reference>
<proteinExistence type="predicted"/>
<evidence type="ECO:0000313" key="2">
    <source>
        <dbReference type="EMBL" id="GBM65579.1"/>
    </source>
</evidence>
<dbReference type="AlphaFoldDB" id="A0A4Y2HK01"/>
<gene>
    <name evidence="2" type="ORF">AVEN_236094_1</name>
</gene>
<dbReference type="EMBL" id="BGPR01001985">
    <property type="protein sequence ID" value="GBM65579.1"/>
    <property type="molecule type" value="Genomic_DNA"/>
</dbReference>
<keyword evidence="3" id="KW-1185">Reference proteome</keyword>
<organism evidence="2 3">
    <name type="scientific">Araneus ventricosus</name>
    <name type="common">Orbweaver spider</name>
    <name type="synonym">Epeira ventricosa</name>
    <dbReference type="NCBI Taxonomy" id="182803"/>
    <lineage>
        <taxon>Eukaryota</taxon>
        <taxon>Metazoa</taxon>
        <taxon>Ecdysozoa</taxon>
        <taxon>Arthropoda</taxon>
        <taxon>Chelicerata</taxon>
        <taxon>Arachnida</taxon>
        <taxon>Araneae</taxon>
        <taxon>Araneomorphae</taxon>
        <taxon>Entelegynae</taxon>
        <taxon>Araneoidea</taxon>
        <taxon>Araneidae</taxon>
        <taxon>Araneus</taxon>
    </lineage>
</organism>
<comment type="caution">
    <text evidence="2">The sequence shown here is derived from an EMBL/GenBank/DDBJ whole genome shotgun (WGS) entry which is preliminary data.</text>
</comment>
<dbReference type="Proteomes" id="UP000499080">
    <property type="component" value="Unassembled WGS sequence"/>
</dbReference>
<feature type="region of interest" description="Disordered" evidence="1">
    <location>
        <begin position="1"/>
        <end position="27"/>
    </location>
</feature>